<keyword evidence="2" id="KW-1185">Reference proteome</keyword>
<evidence type="ECO:0000313" key="1">
    <source>
        <dbReference type="EMBL" id="ADN76093.1"/>
    </source>
</evidence>
<dbReference type="Gene3D" id="3.40.30.10">
    <property type="entry name" value="Glutaredoxin"/>
    <property type="match status" value="1"/>
</dbReference>
<dbReference type="EMBL" id="CP002209">
    <property type="protein sequence ID" value="ADN76093.1"/>
    <property type="molecule type" value="Genomic_DNA"/>
</dbReference>
<dbReference type="RefSeq" id="WP_013345399.1">
    <property type="nucleotide sequence ID" value="NC_014541.1"/>
</dbReference>
<evidence type="ECO:0000313" key="2">
    <source>
        <dbReference type="Proteomes" id="UP000006683"/>
    </source>
</evidence>
<sequence length="78" mass="8719">MPNNTVVLFHTDGCHLCEQAEALLLEGGIAHSKADIVDKPEWVEAYGIRIPVVRRQDGAELGWPFDLAQLTQFVEDDE</sequence>
<name>E1ST46_FERBD</name>
<dbReference type="STRING" id="550540.Fbal_1890"/>
<dbReference type="AlphaFoldDB" id="E1ST46"/>
<reference evidence="1 2" key="1">
    <citation type="journal article" date="2010" name="Stand. Genomic Sci.">
        <title>Complete genome sequence of Ferrimonas balearica type strain (PAT).</title>
        <authorList>
            <person name="Nolan M."/>
            <person name="Sikorski J."/>
            <person name="Davenport K."/>
            <person name="Lucas S."/>
            <person name="Glavina Del Rio T."/>
            <person name="Tice H."/>
            <person name="Cheng J."/>
            <person name="Goodwin L."/>
            <person name="Pitluck S."/>
            <person name="Liolios K."/>
            <person name="Ivanova N."/>
            <person name="Mavromatis K."/>
            <person name="Ovchinnikova G."/>
            <person name="Pati A."/>
            <person name="Chen A."/>
            <person name="Palaniappan K."/>
            <person name="Land M."/>
            <person name="Hauser L."/>
            <person name="Chang Y."/>
            <person name="Jeffries C."/>
            <person name="Tapia R."/>
            <person name="Brettin T."/>
            <person name="Detter J."/>
            <person name="Han C."/>
            <person name="Yasawong M."/>
            <person name="Rohde M."/>
            <person name="Tindall B."/>
            <person name="Goker M."/>
            <person name="Woyke T."/>
            <person name="Bristow J."/>
            <person name="Eisen J."/>
            <person name="Markowitz V."/>
            <person name="Hugenholtz P."/>
            <person name="Kyrpides N."/>
            <person name="Klenk H."/>
            <person name="Lapidus A."/>
        </authorList>
    </citation>
    <scope>NUCLEOTIDE SEQUENCE [LARGE SCALE GENOMIC DNA]</scope>
    <source>
        <strain evidence="2">DSM 9799 / CCM 4581 / KCTC 23876 / PAT</strain>
    </source>
</reference>
<dbReference type="GeneID" id="67182104"/>
<accession>E1ST46</accession>
<gene>
    <name evidence="1" type="ordered locus">Fbal_1890</name>
</gene>
<dbReference type="HOGENOM" id="CLU_125054_4_2_6"/>
<dbReference type="InterPro" id="IPR008554">
    <property type="entry name" value="Glutaredoxin-like"/>
</dbReference>
<dbReference type="InterPro" id="IPR036249">
    <property type="entry name" value="Thioredoxin-like_sf"/>
</dbReference>
<dbReference type="eggNOG" id="COG0695">
    <property type="taxonomic scope" value="Bacteria"/>
</dbReference>
<dbReference type="KEGG" id="fbl:Fbal_1890"/>
<dbReference type="Pfam" id="PF05768">
    <property type="entry name" value="Glrx-like"/>
    <property type="match status" value="1"/>
</dbReference>
<dbReference type="SUPFAM" id="SSF52833">
    <property type="entry name" value="Thioredoxin-like"/>
    <property type="match status" value="1"/>
</dbReference>
<protein>
    <submittedName>
        <fullName evidence="1">Glutaredoxin 2</fullName>
    </submittedName>
</protein>
<organism evidence="1 2">
    <name type="scientific">Ferrimonas balearica (strain DSM 9799 / CCM 4581 / KCTC 23876 / PAT)</name>
    <dbReference type="NCBI Taxonomy" id="550540"/>
    <lineage>
        <taxon>Bacteria</taxon>
        <taxon>Pseudomonadati</taxon>
        <taxon>Pseudomonadota</taxon>
        <taxon>Gammaproteobacteria</taxon>
        <taxon>Alteromonadales</taxon>
        <taxon>Ferrimonadaceae</taxon>
        <taxon>Ferrimonas</taxon>
    </lineage>
</organism>
<dbReference type="Proteomes" id="UP000006683">
    <property type="component" value="Chromosome"/>
</dbReference>
<proteinExistence type="predicted"/>
<dbReference type="OrthoDB" id="8537427at2"/>